<evidence type="ECO:0000313" key="1">
    <source>
        <dbReference type="EMBL" id="KAF3000742.1"/>
    </source>
</evidence>
<accession>A0A9P4WA67</accession>
<dbReference type="PANTHER" id="PTHR47784:SF4">
    <property type="entry name" value="ZN(II)2CYS6 TRANSCRIPTION FACTOR (EUROFUNG)"/>
    <property type="match status" value="1"/>
</dbReference>
<keyword evidence="2" id="KW-1185">Reference proteome</keyword>
<organism evidence="1 2">
    <name type="scientific">Curvularia kusanoi</name>
    <name type="common">Cochliobolus kusanoi</name>
    <dbReference type="NCBI Taxonomy" id="90978"/>
    <lineage>
        <taxon>Eukaryota</taxon>
        <taxon>Fungi</taxon>
        <taxon>Dikarya</taxon>
        <taxon>Ascomycota</taxon>
        <taxon>Pezizomycotina</taxon>
        <taxon>Dothideomycetes</taxon>
        <taxon>Pleosporomycetidae</taxon>
        <taxon>Pleosporales</taxon>
        <taxon>Pleosporineae</taxon>
        <taxon>Pleosporaceae</taxon>
        <taxon>Curvularia</taxon>
    </lineage>
</organism>
<name>A0A9P4WA67_CURKU</name>
<dbReference type="Proteomes" id="UP000801428">
    <property type="component" value="Unassembled WGS sequence"/>
</dbReference>
<dbReference type="EMBL" id="SWKU01000014">
    <property type="protein sequence ID" value="KAF3000742.1"/>
    <property type="molecule type" value="Genomic_DNA"/>
</dbReference>
<dbReference type="GO" id="GO:0001228">
    <property type="term" value="F:DNA-binding transcription activator activity, RNA polymerase II-specific"/>
    <property type="evidence" value="ECO:0007669"/>
    <property type="project" value="TreeGrafter"/>
</dbReference>
<dbReference type="PANTHER" id="PTHR47784">
    <property type="entry name" value="STEROL UPTAKE CONTROL PROTEIN 2"/>
    <property type="match status" value="1"/>
</dbReference>
<dbReference type="AlphaFoldDB" id="A0A9P4WA67"/>
<comment type="caution">
    <text evidence="1">The sequence shown here is derived from an EMBL/GenBank/DDBJ whole genome shotgun (WGS) entry which is preliminary data.</text>
</comment>
<dbReference type="InterPro" id="IPR053157">
    <property type="entry name" value="Sterol_Uptake_Regulator"/>
</dbReference>
<reference evidence="1" key="1">
    <citation type="submission" date="2019-04" db="EMBL/GenBank/DDBJ databases">
        <title>Sequencing of skin fungus with MAO and IRED activity.</title>
        <authorList>
            <person name="Marsaioli A.J."/>
            <person name="Bonatto J.M.C."/>
            <person name="Reis Junior O."/>
        </authorList>
    </citation>
    <scope>NUCLEOTIDE SEQUENCE</scope>
    <source>
        <strain evidence="1">30M1</strain>
    </source>
</reference>
<proteinExistence type="predicted"/>
<sequence>MGRQRQSVGAAGLLLPSLEASSSTSMVSNDNEDALLENDGSILANANRSPSRILAPAALATHLQAIGEANSRLYNTLPGLPSDPGLTPGASFALQHMVLLRHADSVPNFTGDNRSIMDIAIQHAARSPFLLDETLAFTAFHLAECYPGSARHLSQLATELQTRALASFSQLAERVPPDDKATAVPRFLFSAILGHHYLADTLAHHRNEFDSFIERIAECFTLSRGIKAVTPEARVFLYESEVRPFLDISLGAQSKIVSPGHECDPLNRLMDSCDLSEVSLTAYRQSISLLQQSFDTLQYLNESDYPQAASTFSVHVQPAFVDALRRHQPEILIILAYYGVLLYHCRTFWPFHNGGGYLVHAIAKYVGSYWREILIWPLSVVGPER</sequence>
<protein>
    <submittedName>
        <fullName evidence="1">Uncharacterized protein</fullName>
    </submittedName>
</protein>
<evidence type="ECO:0000313" key="2">
    <source>
        <dbReference type="Proteomes" id="UP000801428"/>
    </source>
</evidence>
<gene>
    <name evidence="1" type="ORF">E8E13_004079</name>
</gene>
<dbReference type="OrthoDB" id="4937900at2759"/>